<dbReference type="Pfam" id="PF13302">
    <property type="entry name" value="Acetyltransf_3"/>
    <property type="match status" value="1"/>
</dbReference>
<dbReference type="InterPro" id="IPR016181">
    <property type="entry name" value="Acyl_CoA_acyltransferase"/>
</dbReference>
<dbReference type="CDD" id="cd04301">
    <property type="entry name" value="NAT_SF"/>
    <property type="match status" value="1"/>
</dbReference>
<reference evidence="3" key="1">
    <citation type="submission" date="2019-06" db="EMBL/GenBank/DDBJ databases">
        <title>Draft genome sequence of the griseofulvin-producing fungus Xylaria cubensis strain G536.</title>
        <authorList>
            <person name="Mead M.E."/>
            <person name="Raja H.A."/>
            <person name="Steenwyk J.L."/>
            <person name="Knowles S.L."/>
            <person name="Oberlies N.H."/>
            <person name="Rokas A."/>
        </authorList>
    </citation>
    <scope>NUCLEOTIDE SEQUENCE [LARGE SCALE GENOMIC DNA]</scope>
    <source>
        <strain evidence="3">G536</strain>
    </source>
</reference>
<dbReference type="Proteomes" id="UP000319160">
    <property type="component" value="Unassembled WGS sequence"/>
</dbReference>
<gene>
    <name evidence="2" type="ORF">FHL15_004075</name>
</gene>
<evidence type="ECO:0000259" key="1">
    <source>
        <dbReference type="PROSITE" id="PS51186"/>
    </source>
</evidence>
<name>A0A553I457_9PEZI</name>
<dbReference type="PROSITE" id="PS51186">
    <property type="entry name" value="GNAT"/>
    <property type="match status" value="1"/>
</dbReference>
<feature type="domain" description="N-acetyltransferase" evidence="1">
    <location>
        <begin position="74"/>
        <end position="180"/>
    </location>
</feature>
<comment type="caution">
    <text evidence="2">The sequence shown here is derived from an EMBL/GenBank/DDBJ whole genome shotgun (WGS) entry which is preliminary data.</text>
</comment>
<sequence>MDVYGSKRLKYAPIGDVNHEDFLYELLNEPGYLNFDTTLPTGLTRLQINALPKTLASRKLLSMYILLREGPSSKDPLPIGILALSKPEERENHHGSTFLSLSISQQYQRKGYGKEAIAWALDWAFDLARMHRVEMSCYSWNPGAKRLYSQIGFREEGVKREAVWFMGGWHDMHEMAMLEHEWRDKWRGEANVKTWAPEDGQTYSSEQIAQKMGSA</sequence>
<evidence type="ECO:0000313" key="3">
    <source>
        <dbReference type="Proteomes" id="UP000319160"/>
    </source>
</evidence>
<dbReference type="SUPFAM" id="SSF55729">
    <property type="entry name" value="Acyl-CoA N-acyltransferases (Nat)"/>
    <property type="match status" value="1"/>
</dbReference>
<organism evidence="2 3">
    <name type="scientific">Xylaria flabelliformis</name>
    <dbReference type="NCBI Taxonomy" id="2512241"/>
    <lineage>
        <taxon>Eukaryota</taxon>
        <taxon>Fungi</taxon>
        <taxon>Dikarya</taxon>
        <taxon>Ascomycota</taxon>
        <taxon>Pezizomycotina</taxon>
        <taxon>Sordariomycetes</taxon>
        <taxon>Xylariomycetidae</taxon>
        <taxon>Xylariales</taxon>
        <taxon>Xylariaceae</taxon>
        <taxon>Xylaria</taxon>
    </lineage>
</organism>
<dbReference type="AlphaFoldDB" id="A0A553I457"/>
<keyword evidence="3" id="KW-1185">Reference proteome</keyword>
<dbReference type="STRING" id="2512241.A0A553I457"/>
<accession>A0A553I457</accession>
<dbReference type="PANTHER" id="PTHR43415">
    <property type="entry name" value="SPERMIDINE N(1)-ACETYLTRANSFERASE"/>
    <property type="match status" value="1"/>
</dbReference>
<dbReference type="Gene3D" id="3.40.630.30">
    <property type="match status" value="1"/>
</dbReference>
<dbReference type="GO" id="GO:0016747">
    <property type="term" value="F:acyltransferase activity, transferring groups other than amino-acyl groups"/>
    <property type="evidence" value="ECO:0007669"/>
    <property type="project" value="InterPro"/>
</dbReference>
<dbReference type="PANTHER" id="PTHR43415:SF3">
    <property type="entry name" value="GNAT-FAMILY ACETYLTRANSFERASE"/>
    <property type="match status" value="1"/>
</dbReference>
<proteinExistence type="predicted"/>
<dbReference type="EMBL" id="VFLP01000018">
    <property type="protein sequence ID" value="TRX94990.1"/>
    <property type="molecule type" value="Genomic_DNA"/>
</dbReference>
<dbReference type="InterPro" id="IPR000182">
    <property type="entry name" value="GNAT_dom"/>
</dbReference>
<dbReference type="OrthoDB" id="64477at2759"/>
<protein>
    <recommendedName>
        <fullName evidence="1">N-acetyltransferase domain-containing protein</fullName>
    </recommendedName>
</protein>
<evidence type="ECO:0000313" key="2">
    <source>
        <dbReference type="EMBL" id="TRX94990.1"/>
    </source>
</evidence>